<protein>
    <recommendedName>
        <fullName evidence="4">Peptidoglycan/LPS O-acetylase OafA/YrhL, contains acyltransferase and SGNH-hydrolase domains</fullName>
    </recommendedName>
</protein>
<organism evidence="2 3">
    <name type="scientific">Streptoalloteichus hindustanus</name>
    <dbReference type="NCBI Taxonomy" id="2017"/>
    <lineage>
        <taxon>Bacteria</taxon>
        <taxon>Bacillati</taxon>
        <taxon>Actinomycetota</taxon>
        <taxon>Actinomycetes</taxon>
        <taxon>Pseudonocardiales</taxon>
        <taxon>Pseudonocardiaceae</taxon>
        <taxon>Streptoalloteichus</taxon>
    </lineage>
</organism>
<dbReference type="AlphaFoldDB" id="A0A1M4V9Y1"/>
<feature type="transmembrane region" description="Helical" evidence="1">
    <location>
        <begin position="241"/>
        <end position="261"/>
    </location>
</feature>
<evidence type="ECO:0000256" key="1">
    <source>
        <dbReference type="SAM" id="Phobius"/>
    </source>
</evidence>
<dbReference type="STRING" id="2017.SAMN05444320_101696"/>
<gene>
    <name evidence="2" type="ORF">SAMN05444320_101696</name>
</gene>
<feature type="transmembrane region" description="Helical" evidence="1">
    <location>
        <begin position="267"/>
        <end position="286"/>
    </location>
</feature>
<dbReference type="RefSeq" id="WP_073479808.1">
    <property type="nucleotide sequence ID" value="NZ_FQVN01000001.1"/>
</dbReference>
<evidence type="ECO:0008006" key="4">
    <source>
        <dbReference type="Google" id="ProtNLM"/>
    </source>
</evidence>
<evidence type="ECO:0000313" key="3">
    <source>
        <dbReference type="Proteomes" id="UP000184501"/>
    </source>
</evidence>
<feature type="transmembrane region" description="Helical" evidence="1">
    <location>
        <begin position="217"/>
        <end position="234"/>
    </location>
</feature>
<feature type="transmembrane region" description="Helical" evidence="1">
    <location>
        <begin position="104"/>
        <end position="126"/>
    </location>
</feature>
<accession>A0A1M4V9Y1</accession>
<reference evidence="2 3" key="1">
    <citation type="submission" date="2016-11" db="EMBL/GenBank/DDBJ databases">
        <authorList>
            <person name="Jaros S."/>
            <person name="Januszkiewicz K."/>
            <person name="Wedrychowicz H."/>
        </authorList>
    </citation>
    <scope>NUCLEOTIDE SEQUENCE [LARGE SCALE GENOMIC DNA]</scope>
    <source>
        <strain evidence="2 3">DSM 44523</strain>
    </source>
</reference>
<proteinExistence type="predicted"/>
<feature type="transmembrane region" description="Helical" evidence="1">
    <location>
        <begin position="64"/>
        <end position="83"/>
    </location>
</feature>
<feature type="transmembrane region" description="Helical" evidence="1">
    <location>
        <begin position="160"/>
        <end position="179"/>
    </location>
</feature>
<sequence length="363" mass="38845">MRARRHPVLARSGLLDSSLAPAGVLLLRALGTTLVVYSLLGLWLAEHAEPLWLVDTAREWLNRALGIGEDFGGFGLCLLLLTHGWDEAAAHARGECAKDRIRRLLGHWLPVVVATVVAIGALSFGADVLTRPDTVPQPDLLHALGAVTLADQVLPQAAPLLPLAWLVLVQIAGSLLASASRRTGRVVWLAPAAQLVAVSTVGVLGVSPGPTHRVAEIVAFLPLVVIGQVAYQVWAREISSYLGTSLGLLAWVVSAAISNTHATLRHWWYPVTFLFAVLLFLVTVRTSGRTADRVARNSVVRWIADRAQWLVLLPGVVCYPVLDALHTRLPMALTAVTAASAVAIATEAGDFVTRSALRPRGSR</sequence>
<dbReference type="Proteomes" id="UP000184501">
    <property type="component" value="Unassembled WGS sequence"/>
</dbReference>
<keyword evidence="1" id="KW-1133">Transmembrane helix</keyword>
<keyword evidence="1" id="KW-0812">Transmembrane</keyword>
<feature type="transmembrane region" description="Helical" evidence="1">
    <location>
        <begin position="21"/>
        <end position="44"/>
    </location>
</feature>
<keyword evidence="3" id="KW-1185">Reference proteome</keyword>
<evidence type="ECO:0000313" key="2">
    <source>
        <dbReference type="EMBL" id="SHE65764.1"/>
    </source>
</evidence>
<name>A0A1M4V9Y1_STRHI</name>
<dbReference type="EMBL" id="FQVN01000001">
    <property type="protein sequence ID" value="SHE65764.1"/>
    <property type="molecule type" value="Genomic_DNA"/>
</dbReference>
<dbReference type="OrthoDB" id="3699760at2"/>
<feature type="transmembrane region" description="Helical" evidence="1">
    <location>
        <begin position="186"/>
        <end position="205"/>
    </location>
</feature>
<keyword evidence="1" id="KW-0472">Membrane</keyword>